<dbReference type="Proteomes" id="UP000694864">
    <property type="component" value="Chromosome 7"/>
</dbReference>
<dbReference type="InterPro" id="IPR005048">
    <property type="entry name" value="DUF287"/>
</dbReference>
<name>A0ABM1Q772_CAMSA</name>
<accession>A0ABM1Q772</accession>
<sequence>MSYTRFTDSDEETKALQPLDMFFKPSEFMKPFKISANYIHRAVRLIVYEAIPALKNNFLKSVREANPEFSRMCKSKFKQSHLKSFPMSDLYDTLSTTMEIQSIMVPFPDEKVLMKKVMDDECGWKDVDDAIEDGWTKRIVKEKKPIFFENMHKADVASRAVEANPDGGNLAQENIGQMKQGWKKVAPTKVALKKMTAKFDTLDTRLKIVEVNVKQLKEAKKVVKATKNVAYCVDVGEEEEVVEFEGIVEEEEVVEDEEVAELDCEGTKNLVVGDNRKEVGEEDVASRAVEANPDGGNLAQENIGQMKQGWKKVAPTKVALKKLKEAKKVVKATKNVAYCVDVGEDEEVVEFEGIAEEEEVVEDEEVAELDCEGTKNLVVGDNRKEFEKLGTTGVVFVL</sequence>
<reference evidence="3" key="2">
    <citation type="submission" date="2025-08" db="UniProtKB">
        <authorList>
            <consortium name="RefSeq"/>
        </authorList>
    </citation>
    <scope>IDENTIFICATION</scope>
    <source>
        <tissue evidence="3">Leaf</tissue>
    </source>
</reference>
<gene>
    <name evidence="3" type="primary">LOC109125441</name>
</gene>
<protein>
    <submittedName>
        <fullName evidence="3">Uncharacterized protein At3g43530-like</fullName>
    </submittedName>
</protein>
<keyword evidence="2" id="KW-1185">Reference proteome</keyword>
<reference evidence="2" key="1">
    <citation type="journal article" date="2014" name="Nat. Commun.">
        <title>The emerging biofuel crop Camelina sativa retains a highly undifferentiated hexaploid genome structure.</title>
        <authorList>
            <person name="Kagale S."/>
            <person name="Koh C."/>
            <person name="Nixon J."/>
            <person name="Bollina V."/>
            <person name="Clarke W.E."/>
            <person name="Tuteja R."/>
            <person name="Spillane C."/>
            <person name="Robinson S.J."/>
            <person name="Links M.G."/>
            <person name="Clarke C."/>
            <person name="Higgins E.E."/>
            <person name="Huebert T."/>
            <person name="Sharpe A.G."/>
            <person name="Parkin I.A."/>
        </authorList>
    </citation>
    <scope>NUCLEOTIDE SEQUENCE [LARGE SCALE GENOMIC DNA]</scope>
    <source>
        <strain evidence="2">cv. DH55</strain>
    </source>
</reference>
<evidence type="ECO:0000313" key="2">
    <source>
        <dbReference type="Proteomes" id="UP000694864"/>
    </source>
</evidence>
<evidence type="ECO:0000313" key="3">
    <source>
        <dbReference type="RefSeq" id="XP_019082610.1"/>
    </source>
</evidence>
<feature type="domain" description="DUF287" evidence="1">
    <location>
        <begin position="100"/>
        <end position="152"/>
    </location>
</feature>
<dbReference type="GeneID" id="109125441"/>
<organism evidence="2 3">
    <name type="scientific">Camelina sativa</name>
    <name type="common">False flax</name>
    <name type="synonym">Myagrum sativum</name>
    <dbReference type="NCBI Taxonomy" id="90675"/>
    <lineage>
        <taxon>Eukaryota</taxon>
        <taxon>Viridiplantae</taxon>
        <taxon>Streptophyta</taxon>
        <taxon>Embryophyta</taxon>
        <taxon>Tracheophyta</taxon>
        <taxon>Spermatophyta</taxon>
        <taxon>Magnoliopsida</taxon>
        <taxon>eudicotyledons</taxon>
        <taxon>Gunneridae</taxon>
        <taxon>Pentapetalae</taxon>
        <taxon>rosids</taxon>
        <taxon>malvids</taxon>
        <taxon>Brassicales</taxon>
        <taxon>Brassicaceae</taxon>
        <taxon>Camelineae</taxon>
        <taxon>Camelina</taxon>
    </lineage>
</organism>
<dbReference type="RefSeq" id="XP_019082610.1">
    <property type="nucleotide sequence ID" value="XM_019227065.1"/>
</dbReference>
<proteinExistence type="predicted"/>
<evidence type="ECO:0000259" key="1">
    <source>
        <dbReference type="Pfam" id="PF03384"/>
    </source>
</evidence>
<dbReference type="Pfam" id="PF03384">
    <property type="entry name" value="DUF287"/>
    <property type="match status" value="1"/>
</dbReference>